<dbReference type="SMART" id="SM00421">
    <property type="entry name" value="HTH_LUXR"/>
    <property type="match status" value="1"/>
</dbReference>
<dbReference type="PRINTS" id="PR00038">
    <property type="entry name" value="HTHLUXR"/>
</dbReference>
<dbReference type="PANTHER" id="PTHR43214">
    <property type="entry name" value="TWO-COMPONENT RESPONSE REGULATOR"/>
    <property type="match status" value="1"/>
</dbReference>
<evidence type="ECO:0000256" key="2">
    <source>
        <dbReference type="ARBA" id="ARBA00023125"/>
    </source>
</evidence>
<dbReference type="RefSeq" id="WP_023174880.1">
    <property type="nucleotide sequence ID" value="NC_022600.1"/>
</dbReference>
<dbReference type="EMBL" id="CP003587">
    <property type="protein sequence ID" value="AGY59589.1"/>
    <property type="molecule type" value="Genomic_DNA"/>
</dbReference>
<dbReference type="InterPro" id="IPR001789">
    <property type="entry name" value="Sig_transdc_resp-reg_receiver"/>
</dbReference>
<sequence length="224" mass="24909">MVTAALSILLVDDEQRFRQGLRTLLNFYSSAGPTTFEIVGEAASVEQAMVLVGEQRPALVLLDLELARGDGVALLEQLREGSYHGKVLVLSAHQEDDWVFRAMQAGACGYVFKTHLASQLGEAIATVMRDEIYLPPEVATQFFRLFHYYSGRSLQARSQIHLTEREQEVLYWLVRGASNEEIAKNLYITIATVKAHLTAIFEKLQVTSRTQAIVAALKLGLVQA</sequence>
<proteinExistence type="predicted"/>
<evidence type="ECO:0000256" key="1">
    <source>
        <dbReference type="ARBA" id="ARBA00022553"/>
    </source>
</evidence>
<feature type="modified residue" description="4-aspartylphosphate" evidence="3">
    <location>
        <position position="63"/>
    </location>
</feature>
<dbReference type="PROSITE" id="PS00622">
    <property type="entry name" value="HTH_LUXR_1"/>
    <property type="match status" value="1"/>
</dbReference>
<dbReference type="InterPro" id="IPR000792">
    <property type="entry name" value="Tscrpt_reg_LuxR_C"/>
</dbReference>
<name>U5QPN8_GLOK1</name>
<evidence type="ECO:0000313" key="6">
    <source>
        <dbReference type="EMBL" id="AGY59589.1"/>
    </source>
</evidence>
<dbReference type="CDD" id="cd06170">
    <property type="entry name" value="LuxR_C_like"/>
    <property type="match status" value="1"/>
</dbReference>
<dbReference type="AlphaFoldDB" id="U5QPN8"/>
<dbReference type="PROSITE" id="PS50110">
    <property type="entry name" value="RESPONSE_REGULATORY"/>
    <property type="match status" value="1"/>
</dbReference>
<dbReference type="STRING" id="1183438.GKIL_3343"/>
<keyword evidence="1 3" id="KW-0597">Phosphoprotein</keyword>
<protein>
    <submittedName>
        <fullName evidence="6">Two component transcriptional regulator, LuxR family</fullName>
    </submittedName>
</protein>
<dbReference type="GO" id="GO:0006355">
    <property type="term" value="P:regulation of DNA-templated transcription"/>
    <property type="evidence" value="ECO:0007669"/>
    <property type="project" value="InterPro"/>
</dbReference>
<evidence type="ECO:0000259" key="5">
    <source>
        <dbReference type="PROSITE" id="PS50110"/>
    </source>
</evidence>
<dbReference type="Pfam" id="PF00196">
    <property type="entry name" value="GerE"/>
    <property type="match status" value="1"/>
</dbReference>
<dbReference type="OrthoDB" id="510967at2"/>
<evidence type="ECO:0000256" key="3">
    <source>
        <dbReference type="PROSITE-ProRule" id="PRU00169"/>
    </source>
</evidence>
<dbReference type="HOGENOM" id="CLU_000445_90_10_3"/>
<dbReference type="Proteomes" id="UP000017396">
    <property type="component" value="Chromosome"/>
</dbReference>
<keyword evidence="2" id="KW-0238">DNA-binding</keyword>
<reference evidence="6 7" key="1">
    <citation type="journal article" date="2013" name="PLoS ONE">
        <title>Cultivation and Complete Genome Sequencing of Gloeobacter kilaueensis sp. nov., from a Lava Cave in Kilauea Caldera, Hawai'i.</title>
        <authorList>
            <person name="Saw J.H."/>
            <person name="Schatz M."/>
            <person name="Brown M.V."/>
            <person name="Kunkel D.D."/>
            <person name="Foster J.S."/>
            <person name="Shick H."/>
            <person name="Christensen S."/>
            <person name="Hou S."/>
            <person name="Wan X."/>
            <person name="Donachie S.P."/>
        </authorList>
    </citation>
    <scope>NUCLEOTIDE SEQUENCE [LARGE SCALE GENOMIC DNA]</scope>
    <source>
        <strain evidence="7">JS</strain>
    </source>
</reference>
<dbReference type="InterPro" id="IPR039420">
    <property type="entry name" value="WalR-like"/>
</dbReference>
<dbReference type="PATRIC" id="fig|1183438.3.peg.3286"/>
<dbReference type="InterPro" id="IPR011006">
    <property type="entry name" value="CheY-like_superfamily"/>
</dbReference>
<dbReference type="KEGG" id="glj:GKIL_3343"/>
<organism evidence="6 7">
    <name type="scientific">Gloeobacter kilaueensis (strain ATCC BAA-2537 / CCAP 1431/1 / ULC 316 / JS1)</name>
    <dbReference type="NCBI Taxonomy" id="1183438"/>
    <lineage>
        <taxon>Bacteria</taxon>
        <taxon>Bacillati</taxon>
        <taxon>Cyanobacteriota</taxon>
        <taxon>Cyanophyceae</taxon>
        <taxon>Gloeobacterales</taxon>
        <taxon>Gloeobacteraceae</taxon>
        <taxon>Gloeobacter</taxon>
    </lineage>
</organism>
<accession>U5QPN8</accession>
<dbReference type="eggNOG" id="COG2197">
    <property type="taxonomic scope" value="Bacteria"/>
</dbReference>
<evidence type="ECO:0000259" key="4">
    <source>
        <dbReference type="PROSITE" id="PS50043"/>
    </source>
</evidence>
<dbReference type="PROSITE" id="PS50043">
    <property type="entry name" value="HTH_LUXR_2"/>
    <property type="match status" value="1"/>
</dbReference>
<keyword evidence="7" id="KW-1185">Reference proteome</keyword>
<dbReference type="InterPro" id="IPR058245">
    <property type="entry name" value="NreC/VraR/RcsB-like_REC"/>
</dbReference>
<feature type="domain" description="Response regulatory" evidence="5">
    <location>
        <begin position="7"/>
        <end position="128"/>
    </location>
</feature>
<evidence type="ECO:0000313" key="7">
    <source>
        <dbReference type="Proteomes" id="UP000017396"/>
    </source>
</evidence>
<dbReference type="Gene3D" id="3.40.50.2300">
    <property type="match status" value="1"/>
</dbReference>
<dbReference type="Pfam" id="PF00072">
    <property type="entry name" value="Response_reg"/>
    <property type="match status" value="1"/>
</dbReference>
<dbReference type="SMART" id="SM00448">
    <property type="entry name" value="REC"/>
    <property type="match status" value="1"/>
</dbReference>
<feature type="domain" description="HTH luxR-type" evidence="4">
    <location>
        <begin position="155"/>
        <end position="220"/>
    </location>
</feature>
<gene>
    <name evidence="6" type="ORF">GKIL_3343</name>
</gene>
<dbReference type="SUPFAM" id="SSF52172">
    <property type="entry name" value="CheY-like"/>
    <property type="match status" value="1"/>
</dbReference>
<dbReference type="GO" id="GO:0003677">
    <property type="term" value="F:DNA binding"/>
    <property type="evidence" value="ECO:0007669"/>
    <property type="project" value="UniProtKB-KW"/>
</dbReference>
<dbReference type="GO" id="GO:0000160">
    <property type="term" value="P:phosphorelay signal transduction system"/>
    <property type="evidence" value="ECO:0007669"/>
    <property type="project" value="InterPro"/>
</dbReference>
<dbReference type="CDD" id="cd17535">
    <property type="entry name" value="REC_NarL-like"/>
    <property type="match status" value="1"/>
</dbReference>